<dbReference type="HOGENOM" id="CLU_198386_0_0_10"/>
<keyword evidence="1" id="KW-0812">Transmembrane</keyword>
<accession>H1Y0A1</accession>
<dbReference type="Proteomes" id="UP000002774">
    <property type="component" value="Chromosome"/>
</dbReference>
<keyword evidence="1" id="KW-1133">Transmembrane helix</keyword>
<feature type="transmembrane region" description="Helical" evidence="1">
    <location>
        <begin position="38"/>
        <end position="58"/>
    </location>
</feature>
<dbReference type="RefSeq" id="WP_008508899.1">
    <property type="nucleotide sequence ID" value="NZ_CM001403.1"/>
</dbReference>
<sequence length="62" mass="6697">MNTRENANAPAHYLILTVAIIIGIVGVFLRFLGDSFAINAISNIILVIGVIIALRTVFAIMK</sequence>
<reference evidence="2" key="1">
    <citation type="submission" date="2011-09" db="EMBL/GenBank/DDBJ databases">
        <title>The permanent draft genome of Mucilaginibacter paludis DSM 18603.</title>
        <authorList>
            <consortium name="US DOE Joint Genome Institute (JGI-PGF)"/>
            <person name="Lucas S."/>
            <person name="Han J."/>
            <person name="Lapidus A."/>
            <person name="Bruce D."/>
            <person name="Goodwin L."/>
            <person name="Pitluck S."/>
            <person name="Peters L."/>
            <person name="Kyrpides N."/>
            <person name="Mavromatis K."/>
            <person name="Ivanova N."/>
            <person name="Mikhailova N."/>
            <person name="Held B."/>
            <person name="Detter J.C."/>
            <person name="Tapia R."/>
            <person name="Han C."/>
            <person name="Land M."/>
            <person name="Hauser L."/>
            <person name="Markowitz V."/>
            <person name="Cheng J.-F."/>
            <person name="Hugenholtz P."/>
            <person name="Woyke T."/>
            <person name="Wu D."/>
            <person name="Tindall B."/>
            <person name="Brambilla E."/>
            <person name="Klenk H.-P."/>
            <person name="Eisen J.A."/>
        </authorList>
    </citation>
    <scope>NUCLEOTIDE SEQUENCE [LARGE SCALE GENOMIC DNA]</scope>
    <source>
        <strain evidence="2">DSM 18603</strain>
    </source>
</reference>
<dbReference type="EMBL" id="CM001403">
    <property type="protein sequence ID" value="EHQ28150.1"/>
    <property type="molecule type" value="Genomic_DNA"/>
</dbReference>
<evidence type="ECO:0000313" key="2">
    <source>
        <dbReference type="EMBL" id="EHQ28150.1"/>
    </source>
</evidence>
<evidence type="ECO:0000256" key="1">
    <source>
        <dbReference type="SAM" id="Phobius"/>
    </source>
</evidence>
<name>H1Y0A1_9SPHI</name>
<gene>
    <name evidence="2" type="ORF">Mucpa_4059</name>
</gene>
<proteinExistence type="predicted"/>
<keyword evidence="1" id="KW-0472">Membrane</keyword>
<protein>
    <submittedName>
        <fullName evidence="2">Uncharacterized protein</fullName>
    </submittedName>
</protein>
<dbReference type="eggNOG" id="ENOG5033EHI">
    <property type="taxonomic scope" value="Bacteria"/>
</dbReference>
<organism evidence="2 3">
    <name type="scientific">Mucilaginibacter paludis DSM 18603</name>
    <dbReference type="NCBI Taxonomy" id="714943"/>
    <lineage>
        <taxon>Bacteria</taxon>
        <taxon>Pseudomonadati</taxon>
        <taxon>Bacteroidota</taxon>
        <taxon>Sphingobacteriia</taxon>
        <taxon>Sphingobacteriales</taxon>
        <taxon>Sphingobacteriaceae</taxon>
        <taxon>Mucilaginibacter</taxon>
    </lineage>
</organism>
<dbReference type="OrthoDB" id="799545at2"/>
<keyword evidence="3" id="KW-1185">Reference proteome</keyword>
<evidence type="ECO:0000313" key="3">
    <source>
        <dbReference type="Proteomes" id="UP000002774"/>
    </source>
</evidence>
<dbReference type="AlphaFoldDB" id="H1Y0A1"/>
<feature type="transmembrane region" description="Helical" evidence="1">
    <location>
        <begin position="12"/>
        <end position="32"/>
    </location>
</feature>